<reference evidence="2" key="1">
    <citation type="journal article" date="2023" name="Front. Plant Sci.">
        <title>Chromosomal-level genome assembly of Melastoma candidum provides insights into trichome evolution.</title>
        <authorList>
            <person name="Zhong Y."/>
            <person name="Wu W."/>
            <person name="Sun C."/>
            <person name="Zou P."/>
            <person name="Liu Y."/>
            <person name="Dai S."/>
            <person name="Zhou R."/>
        </authorList>
    </citation>
    <scope>NUCLEOTIDE SEQUENCE [LARGE SCALE GENOMIC DNA]</scope>
</reference>
<evidence type="ECO:0000313" key="2">
    <source>
        <dbReference type="Proteomes" id="UP001057402"/>
    </source>
</evidence>
<comment type="caution">
    <text evidence="1">The sequence shown here is derived from an EMBL/GenBank/DDBJ whole genome shotgun (WGS) entry which is preliminary data.</text>
</comment>
<dbReference type="Proteomes" id="UP001057402">
    <property type="component" value="Chromosome 2"/>
</dbReference>
<protein>
    <submittedName>
        <fullName evidence="1">Uncharacterized protein</fullName>
    </submittedName>
</protein>
<gene>
    <name evidence="1" type="ORF">MLD38_002850</name>
</gene>
<keyword evidence="2" id="KW-1185">Reference proteome</keyword>
<organism evidence="1 2">
    <name type="scientific">Melastoma candidum</name>
    <dbReference type="NCBI Taxonomy" id="119954"/>
    <lineage>
        <taxon>Eukaryota</taxon>
        <taxon>Viridiplantae</taxon>
        <taxon>Streptophyta</taxon>
        <taxon>Embryophyta</taxon>
        <taxon>Tracheophyta</taxon>
        <taxon>Spermatophyta</taxon>
        <taxon>Magnoliopsida</taxon>
        <taxon>eudicotyledons</taxon>
        <taxon>Gunneridae</taxon>
        <taxon>Pentapetalae</taxon>
        <taxon>rosids</taxon>
        <taxon>malvids</taxon>
        <taxon>Myrtales</taxon>
        <taxon>Melastomataceae</taxon>
        <taxon>Melastomatoideae</taxon>
        <taxon>Melastomateae</taxon>
        <taxon>Melastoma</taxon>
    </lineage>
</organism>
<dbReference type="EMBL" id="CM042881">
    <property type="protein sequence ID" value="KAI4384738.1"/>
    <property type="molecule type" value="Genomic_DNA"/>
</dbReference>
<sequence>MLPDSHPTSSSQEQQKKTLTSSSSSTLSKKTQSLLLNINNNNTPPYFSLSQPLVRTSLFLSFLSLHLFLFLAFRSLPFSLPFSRPYSPVSSTNASLSLHHHQCASGRIFVYELPAFFNVDILKQCDNLNPWSSSCDSLVNNGFGPPATHLASIVPKGLASTWFRTDQFVSEIIFHNRILKHRCRTSEPGLAAAFYVPFYVGLAVGKYLWLNHTAEERDRQCRMMLVWLKDQEHYRKSHGWDHFITMGRITWDFRRSKDEDWGSSCIYMGGMRNITRLLIERNSWDYFDVSVPYPTGFHPRTDSDVAVWQDFVRTRRRDTLFCFAGGTRSKIKDDFRVLLLKQCHDASGSCQAVDCRGTRCANDTSAILRTFLGSKFCLQPRGDSFTRRSIFDCMVAGSIPVLFWRRSAYYQYEWFLPREADSYSVFINRNEVKNGSRNIREVLEGFSDEEVTRMREKVIETIPRIVYALPDEGLESVKDAFDVAMEGVLGRLREQEQWEYKWK</sequence>
<accession>A0ACB9S554</accession>
<proteinExistence type="predicted"/>
<name>A0ACB9S554_9MYRT</name>
<evidence type="ECO:0000313" key="1">
    <source>
        <dbReference type="EMBL" id="KAI4384738.1"/>
    </source>
</evidence>